<evidence type="ECO:0000256" key="5">
    <source>
        <dbReference type="ARBA" id="ARBA00023136"/>
    </source>
</evidence>
<evidence type="ECO:0000256" key="2">
    <source>
        <dbReference type="ARBA" id="ARBA00006058"/>
    </source>
</evidence>
<evidence type="ECO:0000313" key="8">
    <source>
        <dbReference type="EMBL" id="GFO33245.1"/>
    </source>
</evidence>
<dbReference type="GO" id="GO:0016020">
    <property type="term" value="C:membrane"/>
    <property type="evidence" value="ECO:0007669"/>
    <property type="project" value="UniProtKB-SubCell"/>
</dbReference>
<comment type="similarity">
    <text evidence="2">Belongs to the prominin family.</text>
</comment>
<protein>
    <submittedName>
        <fullName evidence="8">Prominin-1-a</fullName>
    </submittedName>
</protein>
<dbReference type="EMBL" id="BLXT01006765">
    <property type="protein sequence ID" value="GFO33245.1"/>
    <property type="molecule type" value="Genomic_DNA"/>
</dbReference>
<evidence type="ECO:0000256" key="1">
    <source>
        <dbReference type="ARBA" id="ARBA00004141"/>
    </source>
</evidence>
<evidence type="ECO:0000256" key="4">
    <source>
        <dbReference type="ARBA" id="ARBA00022989"/>
    </source>
</evidence>
<accession>A0AAV4CMC9</accession>
<dbReference type="Pfam" id="PF05478">
    <property type="entry name" value="Prominin"/>
    <property type="match status" value="1"/>
</dbReference>
<evidence type="ECO:0000256" key="3">
    <source>
        <dbReference type="ARBA" id="ARBA00022692"/>
    </source>
</evidence>
<feature type="transmembrane region" description="Helical" evidence="7">
    <location>
        <begin position="6"/>
        <end position="35"/>
    </location>
</feature>
<keyword evidence="3 7" id="KW-0812">Transmembrane</keyword>
<dbReference type="Proteomes" id="UP000735302">
    <property type="component" value="Unassembled WGS sequence"/>
</dbReference>
<dbReference type="InterPro" id="IPR008795">
    <property type="entry name" value="Prominin"/>
</dbReference>
<comment type="caution">
    <text evidence="8">The sequence shown here is derived from an EMBL/GenBank/DDBJ whole genome shotgun (WGS) entry which is preliminary data.</text>
</comment>
<evidence type="ECO:0000256" key="7">
    <source>
        <dbReference type="SAM" id="Phobius"/>
    </source>
</evidence>
<keyword evidence="5 7" id="KW-0472">Membrane</keyword>
<dbReference type="PANTHER" id="PTHR22730:SF1">
    <property type="entry name" value="PROMININ-LIKE PROTEIN"/>
    <property type="match status" value="1"/>
</dbReference>
<reference evidence="8 9" key="1">
    <citation type="journal article" date="2021" name="Elife">
        <title>Chloroplast acquisition without the gene transfer in kleptoplastic sea slugs, Plakobranchus ocellatus.</title>
        <authorList>
            <person name="Maeda T."/>
            <person name="Takahashi S."/>
            <person name="Yoshida T."/>
            <person name="Shimamura S."/>
            <person name="Takaki Y."/>
            <person name="Nagai Y."/>
            <person name="Toyoda A."/>
            <person name="Suzuki Y."/>
            <person name="Arimoto A."/>
            <person name="Ishii H."/>
            <person name="Satoh N."/>
            <person name="Nishiyama T."/>
            <person name="Hasebe M."/>
            <person name="Maruyama T."/>
            <person name="Minagawa J."/>
            <person name="Obokata J."/>
            <person name="Shigenobu S."/>
        </authorList>
    </citation>
    <scope>NUCLEOTIDE SEQUENCE [LARGE SCALE GENOMIC DNA]</scope>
</reference>
<evidence type="ECO:0000313" key="9">
    <source>
        <dbReference type="Proteomes" id="UP000735302"/>
    </source>
</evidence>
<dbReference type="AlphaFoldDB" id="A0AAV4CMC9"/>
<keyword evidence="9" id="KW-1185">Reference proteome</keyword>
<feature type="non-terminal residue" evidence="8">
    <location>
        <position position="1"/>
    </location>
</feature>
<gene>
    <name evidence="8" type="ORF">PoB_005975000</name>
</gene>
<proteinExistence type="inferred from homology"/>
<organism evidence="8 9">
    <name type="scientific">Plakobranchus ocellatus</name>
    <dbReference type="NCBI Taxonomy" id="259542"/>
    <lineage>
        <taxon>Eukaryota</taxon>
        <taxon>Metazoa</taxon>
        <taxon>Spiralia</taxon>
        <taxon>Lophotrochozoa</taxon>
        <taxon>Mollusca</taxon>
        <taxon>Gastropoda</taxon>
        <taxon>Heterobranchia</taxon>
        <taxon>Euthyneura</taxon>
        <taxon>Panpulmonata</taxon>
        <taxon>Sacoglossa</taxon>
        <taxon>Placobranchoidea</taxon>
        <taxon>Plakobranchidae</taxon>
        <taxon>Plakobranchus</taxon>
    </lineage>
</organism>
<keyword evidence="4 7" id="KW-1133">Transmembrane helix</keyword>
<name>A0AAV4CMC9_9GAST</name>
<dbReference type="PANTHER" id="PTHR22730">
    <property type="entry name" value="PROMININ PROM PROTEIN"/>
    <property type="match status" value="1"/>
</dbReference>
<evidence type="ECO:0000256" key="6">
    <source>
        <dbReference type="ARBA" id="ARBA00023180"/>
    </source>
</evidence>
<comment type="subcellular location">
    <subcellularLocation>
        <location evidence="1">Membrane</location>
        <topology evidence="1">Multi-pass membrane protein</topology>
    </subcellularLocation>
</comment>
<keyword evidence="6" id="KW-0325">Glycoprotein</keyword>
<feature type="non-terminal residue" evidence="8">
    <location>
        <position position="69"/>
    </location>
</feature>
<sequence>WADYLVGYMVCACLGLLFIVGMPLAGLIFCCCRLCGKCGARPKERESRRATCKRRSYCTVLFILNTVML</sequence>